<dbReference type="InterPro" id="IPR016032">
    <property type="entry name" value="Sig_transdc_resp-reg_C-effctor"/>
</dbReference>
<evidence type="ECO:0000256" key="1">
    <source>
        <dbReference type="ARBA" id="ARBA00022553"/>
    </source>
</evidence>
<reference evidence="8 9" key="1">
    <citation type="submission" date="2014-08" db="EMBL/GenBank/DDBJ databases">
        <title>Complete genome sequence of Corynebacterium sphenisci CECT 5990(T) (=DSM 44792(T)), isolated from healthy wild penguins.</title>
        <authorList>
            <person name="Ruckert C."/>
            <person name="Albersmeier A."/>
            <person name="Winkler A."/>
            <person name="Kalinowski J."/>
        </authorList>
    </citation>
    <scope>NUCLEOTIDE SEQUENCE [LARGE SCALE GENOMIC DNA]</scope>
    <source>
        <strain evidence="8 9">DSM 44792</strain>
    </source>
</reference>
<protein>
    <submittedName>
        <fullName evidence="8">Transcriptional regulator</fullName>
    </submittedName>
</protein>
<dbReference type="EMBL" id="CP009248">
    <property type="protein sequence ID" value="APT91372.1"/>
    <property type="molecule type" value="Genomic_DNA"/>
</dbReference>
<dbReference type="InterPro" id="IPR001789">
    <property type="entry name" value="Sig_transdc_resp-reg_receiver"/>
</dbReference>
<accession>A0A1L7CZW8</accession>
<dbReference type="Gene3D" id="3.40.50.2300">
    <property type="match status" value="1"/>
</dbReference>
<evidence type="ECO:0000256" key="5">
    <source>
        <dbReference type="PROSITE-ProRule" id="PRU00169"/>
    </source>
</evidence>
<dbReference type="PROSITE" id="PS50110">
    <property type="entry name" value="RESPONSE_REGULATORY"/>
    <property type="match status" value="1"/>
</dbReference>
<feature type="domain" description="HTH luxR-type" evidence="6">
    <location>
        <begin position="151"/>
        <end position="220"/>
    </location>
</feature>
<dbReference type="SMART" id="SM00448">
    <property type="entry name" value="REC"/>
    <property type="match status" value="1"/>
</dbReference>
<dbReference type="KEGG" id="csph:CSPHI_10620"/>
<dbReference type="InterPro" id="IPR011006">
    <property type="entry name" value="CheY-like_superfamily"/>
</dbReference>
<dbReference type="InterPro" id="IPR039420">
    <property type="entry name" value="WalR-like"/>
</dbReference>
<dbReference type="PRINTS" id="PR00038">
    <property type="entry name" value="HTHLUXR"/>
</dbReference>
<dbReference type="PROSITE" id="PS50043">
    <property type="entry name" value="HTH_LUXR_2"/>
    <property type="match status" value="1"/>
</dbReference>
<dbReference type="AlphaFoldDB" id="A0A1L7CZW8"/>
<dbReference type="Proteomes" id="UP000185469">
    <property type="component" value="Chromosome"/>
</dbReference>
<evidence type="ECO:0000313" key="9">
    <source>
        <dbReference type="Proteomes" id="UP000185469"/>
    </source>
</evidence>
<dbReference type="InterPro" id="IPR036388">
    <property type="entry name" value="WH-like_DNA-bd_sf"/>
</dbReference>
<keyword evidence="2" id="KW-0805">Transcription regulation</keyword>
<dbReference type="PANTHER" id="PTHR43214">
    <property type="entry name" value="TWO-COMPONENT RESPONSE REGULATOR"/>
    <property type="match status" value="1"/>
</dbReference>
<evidence type="ECO:0000259" key="6">
    <source>
        <dbReference type="PROSITE" id="PS50043"/>
    </source>
</evidence>
<dbReference type="GO" id="GO:0006355">
    <property type="term" value="P:regulation of DNA-templated transcription"/>
    <property type="evidence" value="ECO:0007669"/>
    <property type="project" value="InterPro"/>
</dbReference>
<dbReference type="PANTHER" id="PTHR43214:SF24">
    <property type="entry name" value="TRANSCRIPTIONAL REGULATORY PROTEIN NARL-RELATED"/>
    <property type="match status" value="1"/>
</dbReference>
<keyword evidence="3" id="KW-0238">DNA-binding</keyword>
<dbReference type="CDD" id="cd17535">
    <property type="entry name" value="REC_NarL-like"/>
    <property type="match status" value="1"/>
</dbReference>
<keyword evidence="4" id="KW-0804">Transcription</keyword>
<dbReference type="InterPro" id="IPR000792">
    <property type="entry name" value="Tscrpt_reg_LuxR_C"/>
</dbReference>
<dbReference type="Pfam" id="PF00072">
    <property type="entry name" value="Response_reg"/>
    <property type="match status" value="1"/>
</dbReference>
<keyword evidence="1 5" id="KW-0597">Phosphoprotein</keyword>
<evidence type="ECO:0000256" key="4">
    <source>
        <dbReference type="ARBA" id="ARBA00023163"/>
    </source>
</evidence>
<dbReference type="InterPro" id="IPR058245">
    <property type="entry name" value="NreC/VraR/RcsB-like_REC"/>
</dbReference>
<dbReference type="Pfam" id="PF00196">
    <property type="entry name" value="GerE"/>
    <property type="match status" value="1"/>
</dbReference>
<evidence type="ECO:0000313" key="8">
    <source>
        <dbReference type="EMBL" id="APT91372.1"/>
    </source>
</evidence>
<gene>
    <name evidence="8" type="ORF">CSPHI_10620</name>
</gene>
<keyword evidence="9" id="KW-1185">Reference proteome</keyword>
<dbReference type="SUPFAM" id="SSF52172">
    <property type="entry name" value="CheY-like"/>
    <property type="match status" value="1"/>
</dbReference>
<dbReference type="SMART" id="SM00421">
    <property type="entry name" value="HTH_LUXR"/>
    <property type="match status" value="1"/>
</dbReference>
<dbReference type="SUPFAM" id="SSF46894">
    <property type="entry name" value="C-terminal effector domain of the bipartite response regulators"/>
    <property type="match status" value="1"/>
</dbReference>
<evidence type="ECO:0000259" key="7">
    <source>
        <dbReference type="PROSITE" id="PS50110"/>
    </source>
</evidence>
<sequence length="223" mass="22999">MRVVLADDSGLLRESLAAMLARRGFTVVGQCADAEALPRLVDELVAAGTVPEVVITDVRMPPGMADDGLRAAAAIRRDHPGIGIVVCSQYVAGAYARRVLELSQPAGRVGGTGYVLKDNVGRVADFIGTVRAVAAGAVVIDPEVAGAMGRGAPGLAGLTPRETEVLEAMARGLANSEIAAELFVSEAAVGKHIAAILMKLDLPPEVPNRRVKAILAYLADTAG</sequence>
<dbReference type="CDD" id="cd06170">
    <property type="entry name" value="LuxR_C_like"/>
    <property type="match status" value="1"/>
</dbReference>
<dbReference type="Gene3D" id="1.10.10.10">
    <property type="entry name" value="Winged helix-like DNA-binding domain superfamily/Winged helix DNA-binding domain"/>
    <property type="match status" value="1"/>
</dbReference>
<dbReference type="GO" id="GO:0000160">
    <property type="term" value="P:phosphorelay signal transduction system"/>
    <property type="evidence" value="ECO:0007669"/>
    <property type="project" value="InterPro"/>
</dbReference>
<feature type="modified residue" description="4-aspartylphosphate" evidence="5">
    <location>
        <position position="57"/>
    </location>
</feature>
<organism evidence="8 9">
    <name type="scientific">Corynebacterium sphenisci DSM 44792</name>
    <dbReference type="NCBI Taxonomy" id="1437874"/>
    <lineage>
        <taxon>Bacteria</taxon>
        <taxon>Bacillati</taxon>
        <taxon>Actinomycetota</taxon>
        <taxon>Actinomycetes</taxon>
        <taxon>Mycobacteriales</taxon>
        <taxon>Corynebacteriaceae</taxon>
        <taxon>Corynebacterium</taxon>
    </lineage>
</organism>
<feature type="domain" description="Response regulatory" evidence="7">
    <location>
        <begin position="2"/>
        <end position="132"/>
    </location>
</feature>
<proteinExistence type="predicted"/>
<name>A0A1L7CZW8_9CORY</name>
<evidence type="ECO:0000256" key="3">
    <source>
        <dbReference type="ARBA" id="ARBA00023125"/>
    </source>
</evidence>
<evidence type="ECO:0000256" key="2">
    <source>
        <dbReference type="ARBA" id="ARBA00023015"/>
    </source>
</evidence>
<dbReference type="GO" id="GO:0003677">
    <property type="term" value="F:DNA binding"/>
    <property type="evidence" value="ECO:0007669"/>
    <property type="project" value="UniProtKB-KW"/>
</dbReference>
<dbReference type="OrthoDB" id="9808843at2"/>
<dbReference type="STRING" id="1437874.CSPHI_10620"/>